<dbReference type="InterPro" id="IPR039425">
    <property type="entry name" value="RNA_pol_sigma-70-like"/>
</dbReference>
<dbReference type="Pfam" id="PF04542">
    <property type="entry name" value="Sigma70_r2"/>
    <property type="match status" value="1"/>
</dbReference>
<evidence type="ECO:0000256" key="4">
    <source>
        <dbReference type="ARBA" id="ARBA00023125"/>
    </source>
</evidence>
<dbReference type="SUPFAM" id="SSF88659">
    <property type="entry name" value="Sigma3 and sigma4 domains of RNA polymerase sigma factors"/>
    <property type="match status" value="1"/>
</dbReference>
<dbReference type="InterPro" id="IPR013249">
    <property type="entry name" value="RNA_pol_sigma70_r4_t2"/>
</dbReference>
<dbReference type="InterPro" id="IPR013324">
    <property type="entry name" value="RNA_pol_sigma_r3/r4-like"/>
</dbReference>
<evidence type="ECO:0000256" key="3">
    <source>
        <dbReference type="ARBA" id="ARBA00023082"/>
    </source>
</evidence>
<evidence type="ECO:0000313" key="8">
    <source>
        <dbReference type="EMBL" id="MCO1660029.1"/>
    </source>
</evidence>
<keyword evidence="9" id="KW-1185">Reference proteome</keyword>
<dbReference type="InterPro" id="IPR007627">
    <property type="entry name" value="RNA_pol_sigma70_r2"/>
</dbReference>
<dbReference type="Gene3D" id="1.10.10.10">
    <property type="entry name" value="Winged helix-like DNA-binding domain superfamily/Winged helix DNA-binding domain"/>
    <property type="match status" value="1"/>
</dbReference>
<comment type="caution">
    <text evidence="8">The sequence shown here is derived from an EMBL/GenBank/DDBJ whole genome shotgun (WGS) entry which is preliminary data.</text>
</comment>
<comment type="similarity">
    <text evidence="1">Belongs to the sigma-70 factor family. ECF subfamily.</text>
</comment>
<evidence type="ECO:0000259" key="6">
    <source>
        <dbReference type="Pfam" id="PF04542"/>
    </source>
</evidence>
<protein>
    <submittedName>
        <fullName evidence="8">RNA polymerase sigma factor ShbA</fullName>
    </submittedName>
</protein>
<dbReference type="EMBL" id="JAGSOV010000075">
    <property type="protein sequence ID" value="MCO1660029.1"/>
    <property type="molecule type" value="Genomic_DNA"/>
</dbReference>
<feature type="domain" description="RNA polymerase sigma factor 70 region 4 type 2" evidence="7">
    <location>
        <begin position="141"/>
        <end position="192"/>
    </location>
</feature>
<accession>A0ABT1AB41</accession>
<name>A0ABT1AB41_9PSEU</name>
<dbReference type="InterPro" id="IPR036388">
    <property type="entry name" value="WH-like_DNA-bd_sf"/>
</dbReference>
<evidence type="ECO:0000313" key="9">
    <source>
        <dbReference type="Proteomes" id="UP001165283"/>
    </source>
</evidence>
<dbReference type="PANTHER" id="PTHR43133">
    <property type="entry name" value="RNA POLYMERASE ECF-TYPE SIGMA FACTO"/>
    <property type="match status" value="1"/>
</dbReference>
<dbReference type="NCBIfam" id="TIGR02937">
    <property type="entry name" value="sigma70-ECF"/>
    <property type="match status" value="1"/>
</dbReference>
<feature type="domain" description="RNA polymerase sigma-70 region 2" evidence="6">
    <location>
        <begin position="40"/>
        <end position="110"/>
    </location>
</feature>
<dbReference type="PANTHER" id="PTHR43133:SF58">
    <property type="entry name" value="ECF RNA POLYMERASE SIGMA FACTOR SIGD"/>
    <property type="match status" value="1"/>
</dbReference>
<keyword evidence="5" id="KW-0804">Transcription</keyword>
<evidence type="ECO:0000256" key="2">
    <source>
        <dbReference type="ARBA" id="ARBA00023015"/>
    </source>
</evidence>
<reference evidence="8" key="1">
    <citation type="submission" date="2021-04" db="EMBL/GenBank/DDBJ databases">
        <title>Pseudonocardia sp. nov., isolated from sandy soil of mangrove forest.</title>
        <authorList>
            <person name="Zan Z."/>
            <person name="Huang R."/>
            <person name="Liu W."/>
        </authorList>
    </citation>
    <scope>NUCLEOTIDE SEQUENCE</scope>
    <source>
        <strain evidence="8">S2-4</strain>
    </source>
</reference>
<evidence type="ECO:0000259" key="7">
    <source>
        <dbReference type="Pfam" id="PF08281"/>
    </source>
</evidence>
<dbReference type="Gene3D" id="1.10.1740.10">
    <property type="match status" value="1"/>
</dbReference>
<gene>
    <name evidence="8" type="primary">shbA</name>
    <name evidence="8" type="ORF">KDL28_33725</name>
</gene>
<keyword evidence="4" id="KW-0238">DNA-binding</keyword>
<sequence>MRAGRRDDPGGEAARRDAELDRLAAAAATGDRGSVSRLLELVRQPVLGYCRARMGSRAVGLQTAEDVAQDVLLALCGALPRYRSGEKPVMAFVFGIASNKVVDAFRVAGRDRSDPTDGMPDEADGGPGPELRAVLGSQVDELRTLLGEIPENYREVLVLRVALHYSAEETAQIMGSSAGAVRVMQHRAMAKLRKLIADRPVG</sequence>
<keyword evidence="2" id="KW-0805">Transcription regulation</keyword>
<keyword evidence="3" id="KW-0731">Sigma factor</keyword>
<dbReference type="Proteomes" id="UP001165283">
    <property type="component" value="Unassembled WGS sequence"/>
</dbReference>
<evidence type="ECO:0000256" key="5">
    <source>
        <dbReference type="ARBA" id="ARBA00023163"/>
    </source>
</evidence>
<dbReference type="SUPFAM" id="SSF88946">
    <property type="entry name" value="Sigma2 domain of RNA polymerase sigma factors"/>
    <property type="match status" value="1"/>
</dbReference>
<proteinExistence type="inferred from homology"/>
<dbReference type="NCBIfam" id="NF007230">
    <property type="entry name" value="PRK09648.1"/>
    <property type="match status" value="1"/>
</dbReference>
<dbReference type="InterPro" id="IPR014284">
    <property type="entry name" value="RNA_pol_sigma-70_dom"/>
</dbReference>
<organism evidence="8 9">
    <name type="scientific">Pseudonocardia humida</name>
    <dbReference type="NCBI Taxonomy" id="2800819"/>
    <lineage>
        <taxon>Bacteria</taxon>
        <taxon>Bacillati</taxon>
        <taxon>Actinomycetota</taxon>
        <taxon>Actinomycetes</taxon>
        <taxon>Pseudonocardiales</taxon>
        <taxon>Pseudonocardiaceae</taxon>
        <taxon>Pseudonocardia</taxon>
    </lineage>
</organism>
<dbReference type="Pfam" id="PF08281">
    <property type="entry name" value="Sigma70_r4_2"/>
    <property type="match status" value="1"/>
</dbReference>
<dbReference type="CDD" id="cd06171">
    <property type="entry name" value="Sigma70_r4"/>
    <property type="match status" value="1"/>
</dbReference>
<evidence type="ECO:0000256" key="1">
    <source>
        <dbReference type="ARBA" id="ARBA00010641"/>
    </source>
</evidence>
<dbReference type="InterPro" id="IPR013325">
    <property type="entry name" value="RNA_pol_sigma_r2"/>
</dbReference>